<dbReference type="PANTHER" id="PTHR34123">
    <property type="entry name" value="OS04G0578200 PROTEIN"/>
    <property type="match status" value="1"/>
</dbReference>
<evidence type="ECO:0000313" key="2">
    <source>
        <dbReference type="Proteomes" id="UP001165065"/>
    </source>
</evidence>
<reference evidence="2" key="1">
    <citation type="journal article" date="2023" name="Commun. Biol.">
        <title>Genome analysis of Parmales, the sister group of diatoms, reveals the evolutionary specialization of diatoms from phago-mixotrophs to photoautotrophs.</title>
        <authorList>
            <person name="Ban H."/>
            <person name="Sato S."/>
            <person name="Yoshikawa S."/>
            <person name="Yamada K."/>
            <person name="Nakamura Y."/>
            <person name="Ichinomiya M."/>
            <person name="Sato N."/>
            <person name="Blanc-Mathieu R."/>
            <person name="Endo H."/>
            <person name="Kuwata A."/>
            <person name="Ogata H."/>
        </authorList>
    </citation>
    <scope>NUCLEOTIDE SEQUENCE [LARGE SCALE GENOMIC DNA]</scope>
</reference>
<organism evidence="1 2">
    <name type="scientific">Triparma columacea</name>
    <dbReference type="NCBI Taxonomy" id="722753"/>
    <lineage>
        <taxon>Eukaryota</taxon>
        <taxon>Sar</taxon>
        <taxon>Stramenopiles</taxon>
        <taxon>Ochrophyta</taxon>
        <taxon>Bolidophyceae</taxon>
        <taxon>Parmales</taxon>
        <taxon>Triparmaceae</taxon>
        <taxon>Triparma</taxon>
    </lineage>
</organism>
<dbReference type="PANTHER" id="PTHR34123:SF3">
    <property type="entry name" value="SNOAL-LIKE DOMAIN-CONTAINING PROTEIN"/>
    <property type="match status" value="1"/>
</dbReference>
<evidence type="ECO:0000313" key="1">
    <source>
        <dbReference type="EMBL" id="GMI23872.1"/>
    </source>
</evidence>
<dbReference type="EMBL" id="BRYA01000576">
    <property type="protein sequence ID" value="GMI23872.1"/>
    <property type="molecule type" value="Genomic_DNA"/>
</dbReference>
<keyword evidence="2" id="KW-1185">Reference proteome</keyword>
<accession>A0A9W7L2Y9</accession>
<dbReference type="Proteomes" id="UP001165065">
    <property type="component" value="Unassembled WGS sequence"/>
</dbReference>
<dbReference type="InterPro" id="IPR018790">
    <property type="entry name" value="DUF2358"/>
</dbReference>
<dbReference type="OrthoDB" id="348976at2759"/>
<proteinExistence type="predicted"/>
<comment type="caution">
    <text evidence="1">The sequence shown here is derived from an EMBL/GenBank/DDBJ whole genome shotgun (WGS) entry which is preliminary data.</text>
</comment>
<name>A0A9W7L2Y9_9STRA</name>
<dbReference type="AlphaFoldDB" id="A0A9W7L2Y9"/>
<protein>
    <submittedName>
        <fullName evidence="1">Uncharacterized protein</fullName>
    </submittedName>
</protein>
<dbReference type="Pfam" id="PF10184">
    <property type="entry name" value="DUF2358"/>
    <property type="match status" value="1"/>
</dbReference>
<sequence>MLNRVYNKSLSIKCPFFRRRAADTIDSTTLILRFLISRHKSLLPGSLISTTLPTPPGSIPANTAIPKTPHLPLSKIASTIQADWENNNYYITGRLTPSIYSSSCRFDGPDPDMPVVGLRKYLSATSNLFDHSQSLASLTSITHSPATSTITVTWALEGVIMLPWRPRVHPYTGKTVYHVGESGLVERHEEEWDISVLEAFGKTLFNVEGKGGR</sequence>
<gene>
    <name evidence="1" type="ORF">TrCOL_g4464</name>
</gene>